<organism evidence="4 5">
    <name type="scientific">Robertmurraya mangrovi</name>
    <dbReference type="NCBI Taxonomy" id="3098077"/>
    <lineage>
        <taxon>Bacteria</taxon>
        <taxon>Bacillati</taxon>
        <taxon>Bacillota</taxon>
        <taxon>Bacilli</taxon>
        <taxon>Bacillales</taxon>
        <taxon>Bacillaceae</taxon>
        <taxon>Robertmurraya</taxon>
    </lineage>
</organism>
<reference evidence="4 5" key="1">
    <citation type="submission" date="2023-11" db="EMBL/GenBank/DDBJ databases">
        <title>Bacillus jintuensis, isolated from a mudflat on the Beibu Gulf coast.</title>
        <authorList>
            <person name="Li M."/>
        </authorList>
    </citation>
    <scope>NUCLEOTIDE SEQUENCE [LARGE SCALE GENOMIC DNA]</scope>
    <source>
        <strain evidence="4 5">31A1R</strain>
    </source>
</reference>
<evidence type="ECO:0000259" key="3">
    <source>
        <dbReference type="PROSITE" id="PS50076"/>
    </source>
</evidence>
<evidence type="ECO:0000313" key="4">
    <source>
        <dbReference type="EMBL" id="MDZ5472410.1"/>
    </source>
</evidence>
<keyword evidence="5" id="KW-1185">Reference proteome</keyword>
<gene>
    <name evidence="4" type="ORF">SM124_11690</name>
</gene>
<comment type="caution">
    <text evidence="4">The sequence shown here is derived from an EMBL/GenBank/DDBJ whole genome shotgun (WGS) entry which is preliminary data.</text>
</comment>
<keyword evidence="2" id="KW-0346">Stress response</keyword>
<dbReference type="InterPro" id="IPR036869">
    <property type="entry name" value="J_dom_sf"/>
</dbReference>
<protein>
    <submittedName>
        <fullName evidence="4">DnaJ domain-containing protein</fullName>
    </submittedName>
</protein>
<proteinExistence type="predicted"/>
<keyword evidence="1" id="KW-0235">DNA replication</keyword>
<name>A0ABU5IZ15_9BACI</name>
<dbReference type="InterPro" id="IPR001623">
    <property type="entry name" value="DnaJ_domain"/>
</dbReference>
<dbReference type="Gene3D" id="1.10.287.110">
    <property type="entry name" value="DnaJ domain"/>
    <property type="match status" value="1"/>
</dbReference>
<dbReference type="CDD" id="cd06257">
    <property type="entry name" value="DnaJ"/>
    <property type="match status" value="1"/>
</dbReference>
<dbReference type="RefSeq" id="WP_322446698.1">
    <property type="nucleotide sequence ID" value="NZ_JAXOFX010000006.1"/>
</dbReference>
<dbReference type="EMBL" id="JAXOFX010000006">
    <property type="protein sequence ID" value="MDZ5472410.1"/>
    <property type="molecule type" value="Genomic_DNA"/>
</dbReference>
<dbReference type="PROSITE" id="PS50076">
    <property type="entry name" value="DNAJ_2"/>
    <property type="match status" value="1"/>
</dbReference>
<evidence type="ECO:0000256" key="2">
    <source>
        <dbReference type="ARBA" id="ARBA00023016"/>
    </source>
</evidence>
<dbReference type="SMART" id="SM00271">
    <property type="entry name" value="DnaJ"/>
    <property type="match status" value="1"/>
</dbReference>
<evidence type="ECO:0000256" key="1">
    <source>
        <dbReference type="ARBA" id="ARBA00022705"/>
    </source>
</evidence>
<dbReference type="Proteomes" id="UP001290455">
    <property type="component" value="Unassembled WGS sequence"/>
</dbReference>
<evidence type="ECO:0000313" key="5">
    <source>
        <dbReference type="Proteomes" id="UP001290455"/>
    </source>
</evidence>
<dbReference type="SUPFAM" id="SSF46565">
    <property type="entry name" value="Chaperone J-domain"/>
    <property type="match status" value="1"/>
</dbReference>
<sequence length="481" mass="55966">MEVLAFIIFVLIMSTFVFISQQSRAKQIENIDSKLLFKEIAPFEDFMEGKELLKGSNVIVKGPLRVYPQLFGINNFHEFSVGVQEMKQIIVTSGRHQATIYLGPYKFVGELHVGMTGFELDSYELKKKKGTIDISKEYKEILNVLNRLDDPNFVHTLRQLLLHWAIFDRVRIEGLEFSNKQNGYFIEGGVAKSSLEKKRAKLLEKHTEHFFTYESYMEDYVSQSTDKKLKYDLRFDREEVLVPELGIMLKGPIYMYTKKFNFTGFGAGTLIIKEKLDIIIKLDQLSDRTIKVKGITVNNRIIPIPQANGQYSLPNTIYYLLNELDHFPLDIQTLKEALFEFLFSIDLFNEAINRAFIRDADVYTFVVNDVYLIESQMLELYEEMFKKIQQIFIDLDRLHSKSEQGPMGNNHSSTNEDRIVQYLRILELDPNVRNFTIIKRQYKKLAKKYHPDSADGDSAKMSEINVAYEALDSIFNEYAHS</sequence>
<feature type="domain" description="J" evidence="3">
    <location>
        <begin position="421"/>
        <end position="481"/>
    </location>
</feature>
<dbReference type="Pfam" id="PF00226">
    <property type="entry name" value="DnaJ"/>
    <property type="match status" value="1"/>
</dbReference>
<accession>A0ABU5IZ15</accession>